<evidence type="ECO:0000313" key="1">
    <source>
        <dbReference type="EMBL" id="CAI3972536.1"/>
    </source>
</evidence>
<dbReference type="AlphaFoldDB" id="A0A9P1BJ55"/>
<proteinExistence type="predicted"/>
<comment type="caution">
    <text evidence="1">The sequence shown here is derived from an EMBL/GenBank/DDBJ whole genome shotgun (WGS) entry which is preliminary data.</text>
</comment>
<dbReference type="OrthoDB" id="444540at2759"/>
<dbReference type="PANTHER" id="PTHR24274:SF1">
    <property type="entry name" value="CILIA- AND FLAGELLA-ASSOCIATED PROTEIN 161"/>
    <property type="match status" value="1"/>
</dbReference>
<dbReference type="SUPFAM" id="SSF47473">
    <property type="entry name" value="EF-hand"/>
    <property type="match status" value="1"/>
</dbReference>
<dbReference type="Gene3D" id="1.10.238.10">
    <property type="entry name" value="EF-hand"/>
    <property type="match status" value="1"/>
</dbReference>
<reference evidence="1" key="1">
    <citation type="submission" date="2022-10" db="EMBL/GenBank/DDBJ databases">
        <authorList>
            <person name="Chen Y."/>
            <person name="Dougan E. K."/>
            <person name="Chan C."/>
            <person name="Rhodes N."/>
            <person name="Thang M."/>
        </authorList>
    </citation>
    <scope>NUCLEOTIDE SEQUENCE</scope>
</reference>
<sequence length="497" mass="56205">MEHWTESVKVEEQNLQEYLCQKQHTVVLQGAVQTLKHTLVPVPTTNGGDGYVHFGDMLTLRSACTRGLLQVDAAETTVSAGSTEAIGYGLSTGSVITSCPRTNLTVCRVDDNDRFGRDDRLHFDQLIRLGTHEGLHERPHYLFASGNSKDEEPQLCVCPRAASGSHWRLRPIRTQSDSRSPEEEDDRVKLGDSICLESVATGFELQSNTVVVMTSYGNEYKVFAAKGHIPGGQADRGRSFEWAFVDDRWSDQVIVAAKEKNGLEITNGGSVYKVDPVAMLKDPLYRAEAQLAHLDANGAGENRYAVLTRIYPILRHRDMHMIRRLRRMCAAADEQGTGVIRSHIFHGLLSWVCIRLTREEANQLQTLFGCDETGQLTEEGRDLINYHRFLRLMGASMSNFRLEAVKDAWKKLEDSAIAAMVDITHLQRLFRAEAFPKAQDGSMSLDEAREEFLRQWELDHPEGRITWDAFKQYYEDVSLAVEDDELFVELVRKSWKL</sequence>
<dbReference type="GO" id="GO:0060271">
    <property type="term" value="P:cilium assembly"/>
    <property type="evidence" value="ECO:0007669"/>
    <property type="project" value="TreeGrafter"/>
</dbReference>
<dbReference type="EMBL" id="CAMXCT030000017">
    <property type="protein sequence ID" value="CAL4759848.1"/>
    <property type="molecule type" value="Genomic_DNA"/>
</dbReference>
<dbReference type="GO" id="GO:0031514">
    <property type="term" value="C:motile cilium"/>
    <property type="evidence" value="ECO:0007669"/>
    <property type="project" value="TreeGrafter"/>
</dbReference>
<dbReference type="Proteomes" id="UP001152797">
    <property type="component" value="Unassembled WGS sequence"/>
</dbReference>
<name>A0A9P1BJ55_9DINO</name>
<evidence type="ECO:0000313" key="3">
    <source>
        <dbReference type="Proteomes" id="UP001152797"/>
    </source>
</evidence>
<dbReference type="InterPro" id="IPR055325">
    <property type="entry name" value="CF161"/>
</dbReference>
<keyword evidence="3" id="KW-1185">Reference proteome</keyword>
<protein>
    <submittedName>
        <fullName evidence="2">EF-hand domain-containing protein</fullName>
    </submittedName>
</protein>
<evidence type="ECO:0000313" key="2">
    <source>
        <dbReference type="EMBL" id="CAL4759848.1"/>
    </source>
</evidence>
<dbReference type="EMBL" id="CAMXCT020000017">
    <property type="protein sequence ID" value="CAL1125911.1"/>
    <property type="molecule type" value="Genomic_DNA"/>
</dbReference>
<dbReference type="PANTHER" id="PTHR24274">
    <property type="entry name" value="CILIA- AND FLAGELLA-ASSOCIATED PROTEIN 161"/>
    <property type="match status" value="1"/>
</dbReference>
<dbReference type="EMBL" id="CAMXCT010000017">
    <property type="protein sequence ID" value="CAI3972536.1"/>
    <property type="molecule type" value="Genomic_DNA"/>
</dbReference>
<gene>
    <name evidence="1" type="ORF">C1SCF055_LOCUS1111</name>
</gene>
<reference evidence="2 3" key="2">
    <citation type="submission" date="2024-05" db="EMBL/GenBank/DDBJ databases">
        <authorList>
            <person name="Chen Y."/>
            <person name="Shah S."/>
            <person name="Dougan E. K."/>
            <person name="Thang M."/>
            <person name="Chan C."/>
        </authorList>
    </citation>
    <scope>NUCLEOTIDE SEQUENCE [LARGE SCALE GENOMIC DNA]</scope>
</reference>
<dbReference type="InterPro" id="IPR011992">
    <property type="entry name" value="EF-hand-dom_pair"/>
</dbReference>
<organism evidence="1">
    <name type="scientific">Cladocopium goreaui</name>
    <dbReference type="NCBI Taxonomy" id="2562237"/>
    <lineage>
        <taxon>Eukaryota</taxon>
        <taxon>Sar</taxon>
        <taxon>Alveolata</taxon>
        <taxon>Dinophyceae</taxon>
        <taxon>Suessiales</taxon>
        <taxon>Symbiodiniaceae</taxon>
        <taxon>Cladocopium</taxon>
    </lineage>
</organism>
<accession>A0A9P1BJ55</accession>